<evidence type="ECO:0000313" key="2">
    <source>
        <dbReference type="Proteomes" id="UP000440096"/>
    </source>
</evidence>
<keyword evidence="2" id="KW-1185">Reference proteome</keyword>
<gene>
    <name evidence="1" type="ORF">GKO32_08490</name>
</gene>
<organism evidence="1 2">
    <name type="scientific">Amycolatopsis pithecellobii</name>
    <dbReference type="NCBI Taxonomy" id="664692"/>
    <lineage>
        <taxon>Bacteria</taxon>
        <taxon>Bacillati</taxon>
        <taxon>Actinomycetota</taxon>
        <taxon>Actinomycetes</taxon>
        <taxon>Pseudonocardiales</taxon>
        <taxon>Pseudonocardiaceae</taxon>
        <taxon>Amycolatopsis</taxon>
    </lineage>
</organism>
<comment type="caution">
    <text evidence="1">The sequence shown here is derived from an EMBL/GenBank/DDBJ whole genome shotgun (WGS) entry which is preliminary data.</text>
</comment>
<dbReference type="AlphaFoldDB" id="A0A6N7YM40"/>
<reference evidence="1 2" key="1">
    <citation type="submission" date="2019-11" db="EMBL/GenBank/DDBJ databases">
        <title>Draft genome of Amycolatopsis RM579.</title>
        <authorList>
            <person name="Duangmal K."/>
            <person name="Mingma R."/>
        </authorList>
    </citation>
    <scope>NUCLEOTIDE SEQUENCE [LARGE SCALE GENOMIC DNA]</scope>
    <source>
        <strain evidence="1 2">RM579</strain>
    </source>
</reference>
<evidence type="ECO:0000313" key="1">
    <source>
        <dbReference type="EMBL" id="MTD54017.1"/>
    </source>
</evidence>
<protein>
    <submittedName>
        <fullName evidence="1">Uncharacterized protein</fullName>
    </submittedName>
</protein>
<dbReference type="EMBL" id="WMBA01000009">
    <property type="protein sequence ID" value="MTD54017.1"/>
    <property type="molecule type" value="Genomic_DNA"/>
</dbReference>
<dbReference type="Proteomes" id="UP000440096">
    <property type="component" value="Unassembled WGS sequence"/>
</dbReference>
<sequence>MNEPEVGVSDGAQRTVQLGSLDIDPEPGIRRIDAGQDLDEGRFTASVLPQESMNFAGFEAQ</sequence>
<accession>A0A6N7YM40</accession>
<proteinExistence type="predicted"/>
<name>A0A6N7YM40_9PSEU</name>